<organism evidence="2 3">
    <name type="scientific">Rhizobium mongolense USDA 1844</name>
    <dbReference type="NCBI Taxonomy" id="1079460"/>
    <lineage>
        <taxon>Bacteria</taxon>
        <taxon>Pseudomonadati</taxon>
        <taxon>Pseudomonadota</taxon>
        <taxon>Alphaproteobacteria</taxon>
        <taxon>Hyphomicrobiales</taxon>
        <taxon>Rhizobiaceae</taxon>
        <taxon>Rhizobium/Agrobacterium group</taxon>
        <taxon>Rhizobium</taxon>
    </lineage>
</organism>
<dbReference type="InterPro" id="IPR035897">
    <property type="entry name" value="Toll_tir_struct_dom_sf"/>
</dbReference>
<dbReference type="RefSeq" id="WP_022717052.1">
    <property type="nucleotide sequence ID" value="NZ_ATTQ01000013.1"/>
</dbReference>
<comment type="caution">
    <text evidence="2">The sequence shown here is derived from an EMBL/GenBank/DDBJ whole genome shotgun (WGS) entry which is preliminary data.</text>
</comment>
<sequence length="396" mass="44676">MVNLARPFIVIYVVWHPDFAPGHALAKTLFDHFRRESYEKITGGTGISVVYRFAVADGSDKPLPIDFSAAETSAVVVLADKNFVGDAVWMDFLRTVAEQTNATGLSTRLFPVAMEKGIVGALQVDEQILRWSDWKEKDADLPAILIGHLTFQFCRMLRHYLEHLRRPNETAQALLGYLRKVDIFLSHSKHDKNDAGVQVAQAIRSKLTKRDGLGSFFDVYDIPPGLKFQEVLLTQIEVSAVIAIHTDSFSSREWCRREIIEAKRHNRPLVIANCISDKDERGFPYLGNVPIIRLEGKKTKRVDVVIRALLDEILRDFLWQCRVELMRPMAKPNITFLPRPPELISLAALVPATDGEPSVIVYPDPPLGAEEERLFHAIAPHIQLRSATEWLAGAVR</sequence>
<proteinExistence type="predicted"/>
<reference evidence="2 3" key="1">
    <citation type="submission" date="2019-06" db="EMBL/GenBank/DDBJ databases">
        <title>Pac Bio to generate improved reference genome sequences for organisms with transposon mutant libraries (support for FEBA project).</title>
        <authorList>
            <person name="Blow M."/>
        </authorList>
    </citation>
    <scope>NUCLEOTIDE SEQUENCE [LARGE SCALE GENOMIC DNA]</scope>
    <source>
        <strain evidence="2 3">USDA 1844</strain>
    </source>
</reference>
<evidence type="ECO:0000259" key="1">
    <source>
        <dbReference type="PROSITE" id="PS50104"/>
    </source>
</evidence>
<evidence type="ECO:0000313" key="2">
    <source>
        <dbReference type="EMBL" id="TVZ63090.1"/>
    </source>
</evidence>
<dbReference type="Gene3D" id="3.40.50.10140">
    <property type="entry name" value="Toll/interleukin-1 receptor homology (TIR) domain"/>
    <property type="match status" value="1"/>
</dbReference>
<accession>A0A559SL72</accession>
<name>A0A559SL72_9HYPH</name>
<dbReference type="GO" id="GO:0007165">
    <property type="term" value="P:signal transduction"/>
    <property type="evidence" value="ECO:0007669"/>
    <property type="project" value="InterPro"/>
</dbReference>
<dbReference type="Proteomes" id="UP000319824">
    <property type="component" value="Unassembled WGS sequence"/>
</dbReference>
<dbReference type="InterPro" id="IPR000157">
    <property type="entry name" value="TIR_dom"/>
</dbReference>
<dbReference type="AlphaFoldDB" id="A0A559SL72"/>
<dbReference type="Pfam" id="PF13676">
    <property type="entry name" value="TIR_2"/>
    <property type="match status" value="1"/>
</dbReference>
<protein>
    <submittedName>
        <fullName evidence="2">TIR domain-containing protein</fullName>
    </submittedName>
</protein>
<dbReference type="EMBL" id="VISO01000003">
    <property type="protein sequence ID" value="TVZ63090.1"/>
    <property type="molecule type" value="Genomic_DNA"/>
</dbReference>
<gene>
    <name evidence="2" type="ORF">BCL32_3207</name>
</gene>
<dbReference type="PROSITE" id="PS50104">
    <property type="entry name" value="TIR"/>
    <property type="match status" value="1"/>
</dbReference>
<evidence type="ECO:0000313" key="3">
    <source>
        <dbReference type="Proteomes" id="UP000319824"/>
    </source>
</evidence>
<feature type="domain" description="TIR" evidence="1">
    <location>
        <begin position="179"/>
        <end position="313"/>
    </location>
</feature>
<dbReference type="SUPFAM" id="SSF52200">
    <property type="entry name" value="Toll/Interleukin receptor TIR domain"/>
    <property type="match status" value="1"/>
</dbReference>